<proteinExistence type="predicted"/>
<dbReference type="HOGENOM" id="CLU_100939_1_3_6"/>
<dbReference type="KEGG" id="tni:TVNIR_3015"/>
<dbReference type="RefSeq" id="WP_015259760.1">
    <property type="nucleotide sequence ID" value="NC_019902.2"/>
</dbReference>
<name>L0E077_THIND</name>
<protein>
    <recommendedName>
        <fullName evidence="3">Copper chaperone PCu(A)C</fullName>
    </recommendedName>
</protein>
<dbReference type="Pfam" id="PF04314">
    <property type="entry name" value="PCuAC"/>
    <property type="match status" value="1"/>
</dbReference>
<dbReference type="PANTHER" id="PTHR36302:SF1">
    <property type="entry name" value="COPPER CHAPERONE PCU(A)C"/>
    <property type="match status" value="1"/>
</dbReference>
<evidence type="ECO:0008006" key="3">
    <source>
        <dbReference type="Google" id="ProtNLM"/>
    </source>
</evidence>
<evidence type="ECO:0000313" key="2">
    <source>
        <dbReference type="Proteomes" id="UP000010809"/>
    </source>
</evidence>
<dbReference type="Gene3D" id="2.60.40.1890">
    <property type="entry name" value="PCu(A)C copper chaperone"/>
    <property type="match status" value="1"/>
</dbReference>
<sequence>MTAAPPRRGWAWLLLALMLTAGNVQGELRLIDGWIAEPPPGSRILAGYLTLENRGIGSRSLVRVSSPQFSRVEMHRTVIVDGIARMEALVRIEIPAGGRLVMQPGADHLMLIDPATRLESGQEVELHLEFDDGSARSLVLQVQPRVQRGAPGHQHHH</sequence>
<dbReference type="STRING" id="1255043.TVNIR_3015"/>
<reference evidence="1" key="1">
    <citation type="submission" date="2015-12" db="EMBL/GenBank/DDBJ databases">
        <authorList>
            <person name="Tikhonova T.V."/>
            <person name="Pavlov A.R."/>
            <person name="Beletsky A.V."/>
            <person name="Mardanov A.V."/>
            <person name="Sorokin D.Y."/>
            <person name="Ravin N.V."/>
            <person name="Popov V.O."/>
        </authorList>
    </citation>
    <scope>NUCLEOTIDE SEQUENCE</scope>
    <source>
        <strain evidence="1">DSM 14787</strain>
    </source>
</reference>
<dbReference type="EMBL" id="CP003989">
    <property type="protein sequence ID" value="AGA34652.1"/>
    <property type="molecule type" value="Genomic_DNA"/>
</dbReference>
<evidence type="ECO:0000313" key="1">
    <source>
        <dbReference type="EMBL" id="AGA34652.1"/>
    </source>
</evidence>
<dbReference type="InterPro" id="IPR036182">
    <property type="entry name" value="PCuAC_sf"/>
</dbReference>
<dbReference type="SUPFAM" id="SSF110087">
    <property type="entry name" value="DR1885-like metal-binding protein"/>
    <property type="match status" value="1"/>
</dbReference>
<dbReference type="OrthoDB" id="9796962at2"/>
<dbReference type="eggNOG" id="COG2847">
    <property type="taxonomic scope" value="Bacteria"/>
</dbReference>
<dbReference type="AlphaFoldDB" id="L0E077"/>
<accession>L0E077</accession>
<dbReference type="InterPro" id="IPR007410">
    <property type="entry name" value="LpqE-like"/>
</dbReference>
<organism evidence="1 2">
    <name type="scientific">Thioalkalivibrio nitratireducens (strain DSM 14787 / UNIQEM 213 / ALEN2)</name>
    <dbReference type="NCBI Taxonomy" id="1255043"/>
    <lineage>
        <taxon>Bacteria</taxon>
        <taxon>Pseudomonadati</taxon>
        <taxon>Pseudomonadota</taxon>
        <taxon>Gammaproteobacteria</taxon>
        <taxon>Chromatiales</taxon>
        <taxon>Ectothiorhodospiraceae</taxon>
        <taxon>Thioalkalivibrio</taxon>
    </lineage>
</organism>
<dbReference type="PANTHER" id="PTHR36302">
    <property type="entry name" value="BLR7088 PROTEIN"/>
    <property type="match status" value="1"/>
</dbReference>
<keyword evidence="2" id="KW-1185">Reference proteome</keyword>
<dbReference type="InterPro" id="IPR058248">
    <property type="entry name" value="Lxx211020-like"/>
</dbReference>
<dbReference type="PATRIC" id="fig|1255043.3.peg.3042"/>
<dbReference type="Proteomes" id="UP000010809">
    <property type="component" value="Chromosome"/>
</dbReference>
<gene>
    <name evidence="1" type="ordered locus">TVNIR_3015</name>
</gene>